<dbReference type="SUPFAM" id="SSF56935">
    <property type="entry name" value="Porins"/>
    <property type="match status" value="1"/>
</dbReference>
<dbReference type="Gene3D" id="2.40.160.10">
    <property type="entry name" value="Porin"/>
    <property type="match status" value="1"/>
</dbReference>
<dbReference type="AlphaFoldDB" id="A0A3B0R452"/>
<proteinExistence type="predicted"/>
<sequence length="375" mass="41189">MKWSLPVHLWTRFLILFLLTALAPTTADAGETYSGIKDQSTTVTTLQKTQAEPYHTLREKKHPATTAVTGVLPGRFRFGGLIEIEAAADNNDQDGDSSSITLATVELGLDAKINEYISGHLLMLFEEDSTEPAELDEATITISLPRSGELTLGKIYLPFGVFNSHLITDPQTLELGEISERSALLRYAVGAFQFSAAIYSGDTVKSRKSKLRDYTASIIATPNKWLNFGISYISNIADSNADLTRANGPGSSTKDNVSGTSAFLNLTRNQWGLNLEYLGANRHFSAAALDSDGDGKGERPVTYNIELAYAMSKRMEFAARLEGNKDFFDFPERQYGTALTYAFCENVSVSLEYLHGKYKDNGNRDLVTAQLAIVF</sequence>
<organism evidence="1">
    <name type="scientific">hydrothermal vent metagenome</name>
    <dbReference type="NCBI Taxonomy" id="652676"/>
    <lineage>
        <taxon>unclassified sequences</taxon>
        <taxon>metagenomes</taxon>
        <taxon>ecological metagenomes</taxon>
    </lineage>
</organism>
<name>A0A3B0R452_9ZZZZ</name>
<evidence type="ECO:0008006" key="2">
    <source>
        <dbReference type="Google" id="ProtNLM"/>
    </source>
</evidence>
<dbReference type="EMBL" id="UOEA01000025">
    <property type="protein sequence ID" value="VAV82678.1"/>
    <property type="molecule type" value="Genomic_DNA"/>
</dbReference>
<accession>A0A3B0R452</accession>
<evidence type="ECO:0000313" key="1">
    <source>
        <dbReference type="EMBL" id="VAV82678.1"/>
    </source>
</evidence>
<gene>
    <name evidence="1" type="ORF">MNBD_DELTA01-496</name>
</gene>
<reference evidence="1" key="1">
    <citation type="submission" date="2018-06" db="EMBL/GenBank/DDBJ databases">
        <authorList>
            <person name="Zhirakovskaya E."/>
        </authorList>
    </citation>
    <scope>NUCLEOTIDE SEQUENCE</scope>
</reference>
<protein>
    <recommendedName>
        <fullName evidence="2">LbtU family siderophore porin</fullName>
    </recommendedName>
</protein>
<dbReference type="NCBIfam" id="NF033652">
    <property type="entry name" value="LbtU_sider_porin"/>
    <property type="match status" value="1"/>
</dbReference>
<dbReference type="InterPro" id="IPR023614">
    <property type="entry name" value="Porin_dom_sf"/>
</dbReference>